<dbReference type="RefSeq" id="WP_190471308.1">
    <property type="nucleotide sequence ID" value="NZ_JACJPW010000088.1"/>
</dbReference>
<protein>
    <submittedName>
        <fullName evidence="1">Uncharacterized protein</fullName>
    </submittedName>
</protein>
<proteinExistence type="predicted"/>
<dbReference type="Proteomes" id="UP000641646">
    <property type="component" value="Unassembled WGS sequence"/>
</dbReference>
<reference evidence="1" key="2">
    <citation type="submission" date="2020-08" db="EMBL/GenBank/DDBJ databases">
        <authorList>
            <person name="Chen M."/>
            <person name="Teng W."/>
            <person name="Zhao L."/>
            <person name="Hu C."/>
            <person name="Zhou Y."/>
            <person name="Han B."/>
            <person name="Song L."/>
            <person name="Shu W."/>
        </authorList>
    </citation>
    <scope>NUCLEOTIDE SEQUENCE</scope>
    <source>
        <strain evidence="1">FACHB-1375</strain>
    </source>
</reference>
<accession>A0A926VIQ9</accession>
<organism evidence="1 2">
    <name type="scientific">Aerosakkonema funiforme FACHB-1375</name>
    <dbReference type="NCBI Taxonomy" id="2949571"/>
    <lineage>
        <taxon>Bacteria</taxon>
        <taxon>Bacillati</taxon>
        <taxon>Cyanobacteriota</taxon>
        <taxon>Cyanophyceae</taxon>
        <taxon>Oscillatoriophycideae</taxon>
        <taxon>Aerosakkonematales</taxon>
        <taxon>Aerosakkonemataceae</taxon>
        <taxon>Aerosakkonema</taxon>
    </lineage>
</organism>
<name>A0A926VIQ9_9CYAN</name>
<dbReference type="AlphaFoldDB" id="A0A926VIQ9"/>
<reference evidence="1" key="1">
    <citation type="journal article" date="2015" name="ISME J.">
        <title>Draft Genome Sequence of Streptomyces incarnatus NRRL8089, which Produces the Nucleoside Antibiotic Sinefungin.</title>
        <authorList>
            <person name="Oshima K."/>
            <person name="Hattori M."/>
            <person name="Shimizu H."/>
            <person name="Fukuda K."/>
            <person name="Nemoto M."/>
            <person name="Inagaki K."/>
            <person name="Tamura T."/>
        </authorList>
    </citation>
    <scope>NUCLEOTIDE SEQUENCE</scope>
    <source>
        <strain evidence="1">FACHB-1375</strain>
    </source>
</reference>
<keyword evidence="2" id="KW-1185">Reference proteome</keyword>
<dbReference type="EMBL" id="JACJPW010000088">
    <property type="protein sequence ID" value="MBD2184600.1"/>
    <property type="molecule type" value="Genomic_DNA"/>
</dbReference>
<sequence length="432" mass="50139">MTAWKDPYTRQVRPEEQQLYKHLLHWAQVESPDRAIERFRSLFIDGVGYQDSEIISLLDRIVSSKQAEQEFKFVLNRCCHILINRWQMHPQHQAAIPELIDLFEETPTRTGGTHSVRSRSVRRLQELNKLFVDSEQYLTLRRLAQVMSKTAEVKSEAKTKTLGSLIRRYPYLYEHCLLSEDSTSEHQQTIRQIQAQAQAQFEIGLSQYVTYQVRRSQLARKQPQNASKIIIPPVKNPTLLSDQELFGAIKQYAGRAEGNYTYRDLAQTFLTHSSRTPSFRSFKNDLYSYLVSSIDPEYGKRQFNKKLHTHLQTILSHNDSQQLNEFLLIRTCSHLLNFLVVNSPQQPQHFVFIDLVANVGINITMGLLLKIVLLCRKVKPYLEKRFSILFNHYESDSGAAVMWLIQALENLNVALSIHFGSVDLSYLNQLGR</sequence>
<evidence type="ECO:0000313" key="1">
    <source>
        <dbReference type="EMBL" id="MBD2184600.1"/>
    </source>
</evidence>
<gene>
    <name evidence="1" type="ORF">H6G03_26610</name>
</gene>
<evidence type="ECO:0000313" key="2">
    <source>
        <dbReference type="Proteomes" id="UP000641646"/>
    </source>
</evidence>
<comment type="caution">
    <text evidence="1">The sequence shown here is derived from an EMBL/GenBank/DDBJ whole genome shotgun (WGS) entry which is preliminary data.</text>
</comment>